<sequence>MTNTEIPQDLNQNTAPTSNDSIGSLKETASSIVHVREINRTEIEISSMLRTSTVKWFSRDLEKSDDTAIQSKADQLFGCGKVADIVLWRNVKNTSLWKHIYFVCRPTFVCAVALYGLSFVPSKIFGFLQVKKIPPWRFEISESVVRDLSRDIIVAWNHGVHSLNSFSKGGDWIKFFKVQFYSTHFSDAH</sequence>
<dbReference type="Pfam" id="PF02453">
    <property type="entry name" value="Reticulon"/>
    <property type="match status" value="1"/>
</dbReference>
<comment type="subcellular location">
    <subcellularLocation>
        <location evidence="1">Endoplasmic reticulum membrane</location>
        <topology evidence="1">Multi-pass membrane protein</topology>
    </subcellularLocation>
</comment>
<evidence type="ECO:0000256" key="6">
    <source>
        <dbReference type="SAM" id="MobiDB-lite"/>
    </source>
</evidence>
<keyword evidence="5" id="KW-0472">Membrane</keyword>
<name>A0ABQ7C546_BRACR</name>
<reference evidence="8 9" key="1">
    <citation type="journal article" date="2020" name="BMC Genomics">
        <title>Intraspecific diversification of the crop wild relative Brassica cretica Lam. using demographic model selection.</title>
        <authorList>
            <person name="Kioukis A."/>
            <person name="Michalopoulou V.A."/>
            <person name="Briers L."/>
            <person name="Pirintsos S."/>
            <person name="Studholme D.J."/>
            <person name="Pavlidis P."/>
            <person name="Sarris P.F."/>
        </authorList>
    </citation>
    <scope>NUCLEOTIDE SEQUENCE [LARGE SCALE GENOMIC DNA]</scope>
    <source>
        <strain evidence="9">cv. PFS-1207/04</strain>
    </source>
</reference>
<evidence type="ECO:0000256" key="1">
    <source>
        <dbReference type="ARBA" id="ARBA00004477"/>
    </source>
</evidence>
<evidence type="ECO:0000259" key="7">
    <source>
        <dbReference type="Pfam" id="PF02453"/>
    </source>
</evidence>
<evidence type="ECO:0000256" key="4">
    <source>
        <dbReference type="ARBA" id="ARBA00022989"/>
    </source>
</evidence>
<keyword evidence="4" id="KW-1133">Transmembrane helix</keyword>
<keyword evidence="9" id="KW-1185">Reference proteome</keyword>
<feature type="region of interest" description="Disordered" evidence="6">
    <location>
        <begin position="1"/>
        <end position="23"/>
    </location>
</feature>
<accession>A0ABQ7C546</accession>
<dbReference type="EMBL" id="QGKV02000832">
    <property type="protein sequence ID" value="KAF3546821.1"/>
    <property type="molecule type" value="Genomic_DNA"/>
</dbReference>
<evidence type="ECO:0000313" key="8">
    <source>
        <dbReference type="EMBL" id="KAF3546821.1"/>
    </source>
</evidence>
<keyword evidence="3" id="KW-0256">Endoplasmic reticulum</keyword>
<proteinExistence type="predicted"/>
<evidence type="ECO:0000256" key="3">
    <source>
        <dbReference type="ARBA" id="ARBA00022824"/>
    </source>
</evidence>
<protein>
    <recommendedName>
        <fullName evidence="7">Reticulon domain-containing protein</fullName>
    </recommendedName>
</protein>
<evidence type="ECO:0000313" key="9">
    <source>
        <dbReference type="Proteomes" id="UP000266723"/>
    </source>
</evidence>
<gene>
    <name evidence="8" type="ORF">DY000_02004991</name>
</gene>
<keyword evidence="2" id="KW-0812">Transmembrane</keyword>
<dbReference type="InterPro" id="IPR003388">
    <property type="entry name" value="Reticulon"/>
</dbReference>
<feature type="domain" description="Reticulon" evidence="7">
    <location>
        <begin position="82"/>
        <end position="181"/>
    </location>
</feature>
<organism evidence="8 9">
    <name type="scientific">Brassica cretica</name>
    <name type="common">Mustard</name>
    <dbReference type="NCBI Taxonomy" id="69181"/>
    <lineage>
        <taxon>Eukaryota</taxon>
        <taxon>Viridiplantae</taxon>
        <taxon>Streptophyta</taxon>
        <taxon>Embryophyta</taxon>
        <taxon>Tracheophyta</taxon>
        <taxon>Spermatophyta</taxon>
        <taxon>Magnoliopsida</taxon>
        <taxon>eudicotyledons</taxon>
        <taxon>Gunneridae</taxon>
        <taxon>Pentapetalae</taxon>
        <taxon>rosids</taxon>
        <taxon>malvids</taxon>
        <taxon>Brassicales</taxon>
        <taxon>Brassicaceae</taxon>
        <taxon>Brassiceae</taxon>
        <taxon>Brassica</taxon>
    </lineage>
</organism>
<dbReference type="Proteomes" id="UP000266723">
    <property type="component" value="Unassembled WGS sequence"/>
</dbReference>
<comment type="caution">
    <text evidence="8">The sequence shown here is derived from an EMBL/GenBank/DDBJ whole genome shotgun (WGS) entry which is preliminary data.</text>
</comment>
<evidence type="ECO:0000256" key="2">
    <source>
        <dbReference type="ARBA" id="ARBA00022692"/>
    </source>
</evidence>
<evidence type="ECO:0000256" key="5">
    <source>
        <dbReference type="ARBA" id="ARBA00023136"/>
    </source>
</evidence>